<dbReference type="KEGG" id="vg:40072708"/>
<evidence type="ECO:0000259" key="1">
    <source>
        <dbReference type="SMART" id="SM00507"/>
    </source>
</evidence>
<dbReference type="SMART" id="SM00507">
    <property type="entry name" value="HNHc"/>
    <property type="match status" value="1"/>
</dbReference>
<dbReference type="PANTHER" id="PTHR33877:SF2">
    <property type="entry name" value="OS07G0170200 PROTEIN"/>
    <property type="match status" value="1"/>
</dbReference>
<evidence type="ECO:0000313" key="3">
    <source>
        <dbReference type="Proteomes" id="UP000224440"/>
    </source>
</evidence>
<dbReference type="CDD" id="cd00085">
    <property type="entry name" value="HNHc"/>
    <property type="match status" value="1"/>
</dbReference>
<evidence type="ECO:0000313" key="2">
    <source>
        <dbReference type="EMBL" id="AOT24650.1"/>
    </source>
</evidence>
<keyword evidence="3" id="KW-1185">Reference proteome</keyword>
<dbReference type="RefSeq" id="YP_009597103.1">
    <property type="nucleotide sequence ID" value="NC_041895.1"/>
</dbReference>
<dbReference type="GO" id="GO:0008270">
    <property type="term" value="F:zinc ion binding"/>
    <property type="evidence" value="ECO:0007669"/>
    <property type="project" value="InterPro"/>
</dbReference>
<organism evidence="2 3">
    <name type="scientific">Propionibacterium phage G4</name>
    <dbReference type="NCBI Taxonomy" id="1897537"/>
    <lineage>
        <taxon>Viruses</taxon>
        <taxon>Duplodnaviria</taxon>
        <taxon>Heunggongvirae</taxon>
        <taxon>Uroviricota</taxon>
        <taxon>Caudoviricetes</taxon>
        <taxon>Doucettevirus</taxon>
        <taxon>Doucettevirus G4</taxon>
    </lineage>
</organism>
<dbReference type="EMBL" id="KX620754">
    <property type="protein sequence ID" value="AOT24650.1"/>
    <property type="molecule type" value="Genomic_DNA"/>
</dbReference>
<sequence length="191" mass="21045">MAVPKRVRFEVLRRDEFTCRYCGAKAPDVALEVDHVVPVALGGDDTPGNLVTACHDCNAGKASTSLDGDSVEEFSAKQEQWQRAKRAAAEEMAQRLESEELLLDQFGEAWDAAMGSPKSEDWRASIHTFMSLGLGPELIVRAVNITRQHDLSTASQWRYFCGVCWNLIRDLQSAAGSLLDDGTTDGLVQDR</sequence>
<feature type="domain" description="HNH nuclease" evidence="1">
    <location>
        <begin position="6"/>
        <end position="59"/>
    </location>
</feature>
<accession>A0A1D8EUE9</accession>
<proteinExistence type="predicted"/>
<protein>
    <submittedName>
        <fullName evidence="2">HNH endonuclease</fullName>
    </submittedName>
</protein>
<dbReference type="Gene3D" id="1.10.30.50">
    <property type="match status" value="1"/>
</dbReference>
<keyword evidence="2" id="KW-0255">Endonuclease</keyword>
<reference evidence="3" key="1">
    <citation type="submission" date="2016-07" db="EMBL/GenBank/DDBJ databases">
        <authorList>
            <person name="Florea S."/>
            <person name="Webb J.S."/>
            <person name="Jaromczyk J."/>
            <person name="Schardl C.L."/>
        </authorList>
    </citation>
    <scope>NUCLEOTIDE SEQUENCE [LARGE SCALE GENOMIC DNA]</scope>
</reference>
<dbReference type="InterPro" id="IPR002711">
    <property type="entry name" value="HNH"/>
</dbReference>
<dbReference type="PANTHER" id="PTHR33877">
    <property type="entry name" value="SLL1193 PROTEIN"/>
    <property type="match status" value="1"/>
</dbReference>
<dbReference type="GeneID" id="40072708"/>
<name>A0A1D8EUE9_9CAUD</name>
<dbReference type="GO" id="GO:0004519">
    <property type="term" value="F:endonuclease activity"/>
    <property type="evidence" value="ECO:0007669"/>
    <property type="project" value="UniProtKB-KW"/>
</dbReference>
<dbReference type="Pfam" id="PF01844">
    <property type="entry name" value="HNH"/>
    <property type="match status" value="1"/>
</dbReference>
<dbReference type="Proteomes" id="UP000224440">
    <property type="component" value="Segment"/>
</dbReference>
<dbReference type="InterPro" id="IPR052892">
    <property type="entry name" value="NA-targeting_endonuclease"/>
</dbReference>
<dbReference type="GO" id="GO:0003676">
    <property type="term" value="F:nucleic acid binding"/>
    <property type="evidence" value="ECO:0007669"/>
    <property type="project" value="InterPro"/>
</dbReference>
<keyword evidence="2" id="KW-0540">Nuclease</keyword>
<keyword evidence="2" id="KW-0378">Hydrolase</keyword>
<gene>
    <name evidence="2" type="primary">61</name>
    <name evidence="2" type="ORF">G4_61</name>
</gene>
<dbReference type="InterPro" id="IPR003615">
    <property type="entry name" value="HNH_nuc"/>
</dbReference>
<dbReference type="OrthoDB" id="23819at10239"/>